<comment type="caution">
    <text evidence="2">The sequence shown here is derived from an EMBL/GenBank/DDBJ whole genome shotgun (WGS) entry which is preliminary data.</text>
</comment>
<feature type="compositionally biased region" description="Basic residues" evidence="1">
    <location>
        <begin position="352"/>
        <end position="363"/>
    </location>
</feature>
<reference evidence="2 3" key="1">
    <citation type="journal article" date="2018" name="Cell">
        <title>The Chara Genome: Secondary Complexity and Implications for Plant Terrestrialization.</title>
        <authorList>
            <person name="Nishiyama T."/>
            <person name="Sakayama H."/>
            <person name="Vries J.D."/>
            <person name="Buschmann H."/>
            <person name="Saint-Marcoux D."/>
            <person name="Ullrich K.K."/>
            <person name="Haas F.B."/>
            <person name="Vanderstraeten L."/>
            <person name="Becker D."/>
            <person name="Lang D."/>
            <person name="Vosolsobe S."/>
            <person name="Rombauts S."/>
            <person name="Wilhelmsson P.K.I."/>
            <person name="Janitza P."/>
            <person name="Kern R."/>
            <person name="Heyl A."/>
            <person name="Rumpler F."/>
            <person name="Villalobos L.I.A.C."/>
            <person name="Clay J.M."/>
            <person name="Skokan R."/>
            <person name="Toyoda A."/>
            <person name="Suzuki Y."/>
            <person name="Kagoshima H."/>
            <person name="Schijlen E."/>
            <person name="Tajeshwar N."/>
            <person name="Catarino B."/>
            <person name="Hetherington A.J."/>
            <person name="Saltykova A."/>
            <person name="Bonnot C."/>
            <person name="Breuninger H."/>
            <person name="Symeonidi A."/>
            <person name="Radhakrishnan G.V."/>
            <person name="Van Nieuwerburgh F."/>
            <person name="Deforce D."/>
            <person name="Chang C."/>
            <person name="Karol K.G."/>
            <person name="Hedrich R."/>
            <person name="Ulvskov P."/>
            <person name="Glockner G."/>
            <person name="Delwiche C.F."/>
            <person name="Petrasek J."/>
            <person name="Van de Peer Y."/>
            <person name="Friml J."/>
            <person name="Beilby M."/>
            <person name="Dolan L."/>
            <person name="Kohara Y."/>
            <person name="Sugano S."/>
            <person name="Fujiyama A."/>
            <person name="Delaux P.-M."/>
            <person name="Quint M."/>
            <person name="TheiBen G."/>
            <person name="Hagemann M."/>
            <person name="Harholt J."/>
            <person name="Dunand C."/>
            <person name="Zachgo S."/>
            <person name="Langdale J."/>
            <person name="Maumus F."/>
            <person name="Straeten D.V.D."/>
            <person name="Gould S.B."/>
            <person name="Rensing S.A."/>
        </authorList>
    </citation>
    <scope>NUCLEOTIDE SEQUENCE [LARGE SCALE GENOMIC DNA]</scope>
    <source>
        <strain evidence="2 3">S276</strain>
    </source>
</reference>
<proteinExistence type="predicted"/>
<organism evidence="2 3">
    <name type="scientific">Chara braunii</name>
    <name type="common">Braun's stonewort</name>
    <dbReference type="NCBI Taxonomy" id="69332"/>
    <lineage>
        <taxon>Eukaryota</taxon>
        <taxon>Viridiplantae</taxon>
        <taxon>Streptophyta</taxon>
        <taxon>Charophyceae</taxon>
        <taxon>Charales</taxon>
        <taxon>Characeae</taxon>
        <taxon>Chara</taxon>
    </lineage>
</organism>
<accession>A0A388LMY7</accession>
<protein>
    <submittedName>
        <fullName evidence="2">Uncharacterized protein</fullName>
    </submittedName>
</protein>
<evidence type="ECO:0000313" key="2">
    <source>
        <dbReference type="EMBL" id="GBG83687.1"/>
    </source>
</evidence>
<evidence type="ECO:0000313" key="3">
    <source>
        <dbReference type="Proteomes" id="UP000265515"/>
    </source>
</evidence>
<name>A0A388LMY7_CHABU</name>
<dbReference type="EMBL" id="BFEA01000447">
    <property type="protein sequence ID" value="GBG83687.1"/>
    <property type="molecule type" value="Genomic_DNA"/>
</dbReference>
<gene>
    <name evidence="2" type="ORF">CBR_g37488</name>
</gene>
<feature type="region of interest" description="Disordered" evidence="1">
    <location>
        <begin position="37"/>
        <end position="72"/>
    </location>
</feature>
<dbReference type="AlphaFoldDB" id="A0A388LMY7"/>
<evidence type="ECO:0000256" key="1">
    <source>
        <dbReference type="SAM" id="MobiDB-lite"/>
    </source>
</evidence>
<dbReference type="Gramene" id="GBG83687">
    <property type="protein sequence ID" value="GBG83687"/>
    <property type="gene ID" value="CBR_g37488"/>
</dbReference>
<feature type="compositionally biased region" description="Basic and acidic residues" evidence="1">
    <location>
        <begin position="37"/>
        <end position="52"/>
    </location>
</feature>
<feature type="region of interest" description="Disordered" evidence="1">
    <location>
        <begin position="182"/>
        <end position="363"/>
    </location>
</feature>
<keyword evidence="3" id="KW-1185">Reference proteome</keyword>
<feature type="compositionally biased region" description="Basic and acidic residues" evidence="1">
    <location>
        <begin position="182"/>
        <end position="243"/>
    </location>
</feature>
<dbReference type="Proteomes" id="UP000265515">
    <property type="component" value="Unassembled WGS sequence"/>
</dbReference>
<sequence length="363" mass="40513">MKPCALQTDEIVHTLVVGGAKVQPNDKNTKYLLRNYKGGEAESDVHRDHAPCGEEGLEDPQTDKPQPLPVAGRGVAGIANMLVDALDEAVEGGGAAEDGGGEEGQGSTTRMTTLRQTTVRRWVDNAAQKKLDIAWAEAMFRAVPTTTYVGRRSRRQDRDFEVEPTPVVDRVDMDVEFLLHRHDDPDEEEATRAKEMADRDRELMDRRIAEEEARRAAIPTRRERERRAAQQEKHGGEALKEMDGDVQPAMDKGEQKQGEPVDVAEEQQAAVAVYTRKPRPCVEQEVGAEGETTDQQVAISERGKEQQEEPQAAKDISTPPFPELNDALHHDNLWKSRAGRKRKTTAEESPKAPRRGRGRPRKK</sequence>